<dbReference type="SUPFAM" id="SSF56219">
    <property type="entry name" value="DNase I-like"/>
    <property type="match status" value="1"/>
</dbReference>
<dbReference type="Pfam" id="PF14214">
    <property type="entry name" value="Helitron_like_N"/>
    <property type="match status" value="1"/>
</dbReference>
<dbReference type="InParanoid" id="A0A1C7MZM0"/>
<dbReference type="InterPro" id="IPR036691">
    <property type="entry name" value="Endo/exonu/phosph_ase_sf"/>
</dbReference>
<feature type="domain" description="Helitron helicase-like" evidence="4">
    <location>
        <begin position="297"/>
        <end position="489"/>
    </location>
</feature>
<dbReference type="STRING" id="101091.A0A1C7MZM0"/>
<dbReference type="EC" id="5.6.2.3" evidence="1"/>
<evidence type="ECO:0000259" key="6">
    <source>
        <dbReference type="Pfam" id="PF21530"/>
    </source>
</evidence>
<dbReference type="Pfam" id="PF20209">
    <property type="entry name" value="DUF6570"/>
    <property type="match status" value="1"/>
</dbReference>
<dbReference type="GO" id="GO:0043139">
    <property type="term" value="F:5'-3' DNA helicase activity"/>
    <property type="evidence" value="ECO:0007669"/>
    <property type="project" value="UniProtKB-EC"/>
</dbReference>
<dbReference type="GO" id="GO:0006281">
    <property type="term" value="P:DNA repair"/>
    <property type="evidence" value="ECO:0007669"/>
    <property type="project" value="UniProtKB-KW"/>
</dbReference>
<protein>
    <recommendedName>
        <fullName evidence="1">ATP-dependent DNA helicase</fullName>
        <ecNumber evidence="1">5.6.2.3</ecNumber>
    </recommendedName>
</protein>
<evidence type="ECO:0000256" key="2">
    <source>
        <dbReference type="SAM" id="Coils"/>
    </source>
</evidence>
<comment type="caution">
    <text evidence="7">The sequence shown here is derived from an EMBL/GenBank/DDBJ whole genome shotgun (WGS) entry which is preliminary data.</text>
</comment>
<comment type="cofactor">
    <cofactor evidence="1">
        <name>Mg(2+)</name>
        <dbReference type="ChEBI" id="CHEBI:18420"/>
    </cofactor>
</comment>
<proteinExistence type="inferred from homology"/>
<keyword evidence="1" id="KW-0547">Nucleotide-binding</keyword>
<dbReference type="SUPFAM" id="SSF52540">
    <property type="entry name" value="P-loop containing nucleoside triphosphate hydrolases"/>
    <property type="match status" value="2"/>
</dbReference>
<comment type="catalytic activity">
    <reaction evidence="1">
        <text>ATP + H2O = ADP + phosphate + H(+)</text>
        <dbReference type="Rhea" id="RHEA:13065"/>
        <dbReference type="ChEBI" id="CHEBI:15377"/>
        <dbReference type="ChEBI" id="CHEBI:15378"/>
        <dbReference type="ChEBI" id="CHEBI:30616"/>
        <dbReference type="ChEBI" id="CHEBI:43474"/>
        <dbReference type="ChEBI" id="CHEBI:456216"/>
        <dbReference type="EC" id="5.6.2.3"/>
    </reaction>
</comment>
<dbReference type="InterPro" id="IPR051055">
    <property type="entry name" value="PIF1_helicase"/>
</dbReference>
<comment type="similarity">
    <text evidence="1">Belongs to the helicase family.</text>
</comment>
<keyword evidence="1 7" id="KW-0347">Helicase</keyword>
<keyword evidence="1" id="KW-0067">ATP-binding</keyword>
<dbReference type="InterPro" id="IPR027417">
    <property type="entry name" value="P-loop_NTPase"/>
</dbReference>
<feature type="coiled-coil region" evidence="2">
    <location>
        <begin position="160"/>
        <end position="191"/>
    </location>
</feature>
<dbReference type="OrthoDB" id="2287865at2759"/>
<name>A0A1C7MZM0_9FUNG</name>
<dbReference type="EMBL" id="LUGH01000897">
    <property type="protein sequence ID" value="OBZ82310.1"/>
    <property type="molecule type" value="Genomic_DNA"/>
</dbReference>
<keyword evidence="2" id="KW-0175">Coiled coil</keyword>
<dbReference type="PANTHER" id="PTHR47642">
    <property type="entry name" value="ATP-DEPENDENT DNA HELICASE"/>
    <property type="match status" value="1"/>
</dbReference>
<evidence type="ECO:0000256" key="1">
    <source>
        <dbReference type="RuleBase" id="RU363044"/>
    </source>
</evidence>
<feature type="domain" description="DUF6570" evidence="5">
    <location>
        <begin position="42"/>
        <end position="169"/>
    </location>
</feature>
<dbReference type="Pfam" id="PF21530">
    <property type="entry name" value="Pif1_2B_dom"/>
    <property type="match status" value="1"/>
</dbReference>
<feature type="non-terminal residue" evidence="7">
    <location>
        <position position="1"/>
    </location>
</feature>
<keyword evidence="8" id="KW-1185">Reference proteome</keyword>
<dbReference type="GO" id="GO:0000723">
    <property type="term" value="P:telomere maintenance"/>
    <property type="evidence" value="ECO:0007669"/>
    <property type="project" value="InterPro"/>
</dbReference>
<gene>
    <name evidence="7" type="primary">pif1_0</name>
    <name evidence="7" type="ORF">A0J61_09640</name>
</gene>
<dbReference type="InterPro" id="IPR049163">
    <property type="entry name" value="Pif1-like_2B_dom"/>
</dbReference>
<evidence type="ECO:0000313" key="7">
    <source>
        <dbReference type="EMBL" id="OBZ82310.1"/>
    </source>
</evidence>
<dbReference type="InterPro" id="IPR010285">
    <property type="entry name" value="DNA_helicase_pif1-like_DEAD"/>
</dbReference>
<feature type="domain" description="DNA helicase Pif1-like DEAD-box helicase" evidence="3">
    <location>
        <begin position="1042"/>
        <end position="1254"/>
    </location>
</feature>
<evidence type="ECO:0000259" key="5">
    <source>
        <dbReference type="Pfam" id="PF20209"/>
    </source>
</evidence>
<dbReference type="CDD" id="cd18809">
    <property type="entry name" value="SF1_C_RecD"/>
    <property type="match status" value="1"/>
</dbReference>
<accession>A0A1C7MZM0</accession>
<dbReference type="InterPro" id="IPR025476">
    <property type="entry name" value="Helitron_helicase-like"/>
</dbReference>
<reference evidence="7 8" key="1">
    <citation type="submission" date="2016-03" db="EMBL/GenBank/DDBJ databases">
        <title>Choanephora cucurbitarum.</title>
        <authorList>
            <person name="Min B."/>
            <person name="Park H."/>
            <person name="Park J.-H."/>
            <person name="Shin H.-D."/>
            <person name="Choi I.-G."/>
        </authorList>
    </citation>
    <scope>NUCLEOTIDE SEQUENCE [LARGE SCALE GENOMIC DNA]</scope>
    <source>
        <strain evidence="7 8">KUS-F28377</strain>
    </source>
</reference>
<dbReference type="Gene3D" id="3.40.50.300">
    <property type="entry name" value="P-loop containing nucleotide triphosphate hydrolases"/>
    <property type="match status" value="2"/>
</dbReference>
<keyword evidence="1" id="KW-0227">DNA damage</keyword>
<feature type="domain" description="DNA helicase Pif1-like 2B" evidence="6">
    <location>
        <begin position="1344"/>
        <end position="1390"/>
    </location>
</feature>
<keyword evidence="1" id="KW-0234">DNA repair</keyword>
<keyword evidence="1" id="KW-0233">DNA recombination</keyword>
<evidence type="ECO:0000313" key="8">
    <source>
        <dbReference type="Proteomes" id="UP000093000"/>
    </source>
</evidence>
<dbReference type="InterPro" id="IPR046700">
    <property type="entry name" value="DUF6570"/>
</dbReference>
<dbReference type="GO" id="GO:0016887">
    <property type="term" value="F:ATP hydrolysis activity"/>
    <property type="evidence" value="ECO:0007669"/>
    <property type="project" value="RHEA"/>
</dbReference>
<keyword evidence="1" id="KW-0378">Hydrolase</keyword>
<evidence type="ECO:0000259" key="4">
    <source>
        <dbReference type="Pfam" id="PF14214"/>
    </source>
</evidence>
<dbReference type="Gene3D" id="3.60.10.10">
    <property type="entry name" value="Endonuclease/exonuclease/phosphatase"/>
    <property type="match status" value="1"/>
</dbReference>
<dbReference type="PANTHER" id="PTHR47642:SF8">
    <property type="entry name" value="ATP-DEPENDENT DNA HELICASE"/>
    <property type="match status" value="1"/>
</dbReference>
<dbReference type="Pfam" id="PF05970">
    <property type="entry name" value="PIF1"/>
    <property type="match status" value="1"/>
</dbReference>
<dbReference type="GO" id="GO:0006310">
    <property type="term" value="P:DNA recombination"/>
    <property type="evidence" value="ECO:0007669"/>
    <property type="project" value="UniProtKB-KW"/>
</dbReference>
<evidence type="ECO:0000259" key="3">
    <source>
        <dbReference type="Pfam" id="PF05970"/>
    </source>
</evidence>
<dbReference type="Proteomes" id="UP000093000">
    <property type="component" value="Unassembled WGS sequence"/>
</dbReference>
<sequence>SNRSLLMLCRNVKQAFIDSVFNIVFEDNVDKFCANCHKNIKKQKIPKISLSNGFELSPVPTEVKSLNRIEERLVSARHIFQSIYTVLGLRGQYKSKGGIVNAPVSVDKTVSCIPRTLNDSSCIEVKLTRRLIQNNNYMAGNVNVEKVWAAAMILKESEAYKKHNIRIRDSKEEYENIARELQEAYEIANIINDMAALSIENESSTEQIETSANDFNPGGQETLFSGELAPKVVEEINGGIRIAPAEGSAPLSLLLDKDVETLAFPSLFGGAILSPEHNGSPVTFSAIAKSLARHHDRRFAKRTDFLLFLDRKKQLLTLASHVNIMMRMSKTRTERPLNVRNLIQNDTLSASFKSDEAYKVLSRVRSTPAYWKKEKGDVMAMVRQLGIPTPFVTLSAAETKWPELLVILKKVVDDVVVTEDEANSLPNKEKSRLIQSDPITCARYSDKRMRILNSTWKPPHGPFGSHKILDYYYRIEFQHRGSPHAHMLLWLESAPVLDGGAYDNDSRQMRKDAICHFVDECMTCDPEVIEDDEEFKELVVSRQAHSHTRTCFKKSKKERKCRFNIPVFPMDETMVLDPLPEDEVAQYKESAKKIRNYLDNNFEGIRNSSLSFNQFLEVFGLSKIDYIKSIRATLKAPKVFLKREVRHSRINAFNKKILALHRANIDIQFVLDAYAYCSYIVEYINKNDLSTSDHLRLILEESVKNDEAPRKILQNLAAAYYNLSEVSAQEAAYNILQLKMCEASRATVFIATGPPEYRRRMLKSKDELMKMDGDSEDIYRKGSIEYYQARPRELEDTNLAQFVAFYDFVAKKGANRSNADDDYVDDDEVAEVVQERNNLLPLNDGVGYVRKRKHCKIIRYHLQALDQNPAVYYYSILMLYFPWRNEKDDLEDVDCAAKFEENRETVLSNRNEFSAIADETIEEFLAEAEQRASTENEDNDEEISTNEGQYNFEVNPFIESSRQLEPISDVNANTDNEDIHSQDFRLYLDAEDNRINAGEFDVEGHLAQVEERVEETSAALIDRYIRPDKLTPSNFYVLLSKLNNLQRDFLNHVINHIRHNTDGVDGPMPLKLFVTGGAGTGKSLLIKTLYQALVRFYDEDPHRDYNSPTILLTAPTGKAAFNIKGQTINSAFLLPINQSDINQLSPEISHSMTVALAELRVVIIDEISMISSRVFLWIDKRLRDIFDSEQPFGGRHVILFGDFLQLPPVKGQSIFAKPTDNLDLLTSTLRVQEIWHSFKVHRLTEIMRQRDDALFAKALNNMAIGAMTPSDVALFEGRLVASLPDDVQDNRDDCVVRLYHTNDSANHCNTTILFNIEDESYESACFDKVVGNSVDASTKRRYLDAIRSRNLPAHETMGLHELLMLKVGARYMVINNLDTSDGLINGTTGTLKKIEFGYYRPSQQSEPIQEAIRVWLLNDDADSGRKKRAASKDIVQNNPSISATWTPIDPVSLIVRGKPIYFIILEFQLIFFSLVNHRSNNALSLKRTQFPLTISEAATIHKSQGSTYKKVAIDLTGRSLKRSLMYVACSRATSASGLYLIGNKFKPTMPPAPNSSIALELERQGTVQLETTFKHLAKKDTDYEFQLIYHNVQSLKAHFNQITNDTAYLVSDFILLGETWTTSLQHFDLSGFEEVSRVDNQGTTLRANGSLCFVKKHLIEDRRILSKHATMIQDQNSHKMSISSFMVNETLIACIYCSPNFNKEMAMDEIKKLLLINASTRIIAGDFNSDFGADNDSIKRLFDDYGLVYNLNEKIKSTTRGSSFIDNIFTNIPEHESGRYISFTSYHDPLYIKFNA</sequence>
<organism evidence="7 8">
    <name type="scientific">Choanephora cucurbitarum</name>
    <dbReference type="NCBI Taxonomy" id="101091"/>
    <lineage>
        <taxon>Eukaryota</taxon>
        <taxon>Fungi</taxon>
        <taxon>Fungi incertae sedis</taxon>
        <taxon>Mucoromycota</taxon>
        <taxon>Mucoromycotina</taxon>
        <taxon>Mucoromycetes</taxon>
        <taxon>Mucorales</taxon>
        <taxon>Mucorineae</taxon>
        <taxon>Choanephoraceae</taxon>
        <taxon>Choanephoroideae</taxon>
        <taxon>Choanephora</taxon>
    </lineage>
</organism>
<dbReference type="GO" id="GO:0005524">
    <property type="term" value="F:ATP binding"/>
    <property type="evidence" value="ECO:0007669"/>
    <property type="project" value="UniProtKB-KW"/>
</dbReference>